<evidence type="ECO:0000256" key="7">
    <source>
        <dbReference type="ARBA" id="ARBA00023172"/>
    </source>
</evidence>
<evidence type="ECO:0000256" key="1">
    <source>
        <dbReference type="ARBA" id="ARBA00022490"/>
    </source>
</evidence>
<feature type="domain" description="AAA+ ATPase" evidence="10">
    <location>
        <begin position="33"/>
        <end position="164"/>
    </location>
</feature>
<dbReference type="HAMAP" id="MF_00016">
    <property type="entry name" value="DNA_HJ_migration_RuvB"/>
    <property type="match status" value="1"/>
</dbReference>
<feature type="binding site" evidence="9">
    <location>
        <position position="294"/>
    </location>
    <ligand>
        <name>DNA</name>
        <dbReference type="ChEBI" id="CHEBI:16991"/>
    </ligand>
</feature>
<evidence type="ECO:0000313" key="11">
    <source>
        <dbReference type="EMBL" id="AEM68828.1"/>
    </source>
</evidence>
<dbReference type="PANTHER" id="PTHR42848:SF1">
    <property type="entry name" value="HOLLIDAY JUNCTION BRANCH MIGRATION COMPLEX SUBUNIT RUVB"/>
    <property type="match status" value="1"/>
</dbReference>
<proteinExistence type="inferred from homology"/>
<feature type="binding site" evidence="9">
    <location>
        <position position="48"/>
    </location>
    <ligand>
        <name>ATP</name>
        <dbReference type="ChEBI" id="CHEBI:30616"/>
    </ligand>
</feature>
<dbReference type="CDD" id="cd00009">
    <property type="entry name" value="AAA"/>
    <property type="match status" value="1"/>
</dbReference>
<dbReference type="InterPro" id="IPR008823">
    <property type="entry name" value="RuvB_wg_C"/>
</dbReference>
<keyword evidence="1 9" id="KW-0963">Cytoplasm</keyword>
<dbReference type="GO" id="GO:0006281">
    <property type="term" value="P:DNA repair"/>
    <property type="evidence" value="ECO:0007669"/>
    <property type="project" value="UniProtKB-UniRule"/>
</dbReference>
<accession>A0A7U3ZST7</accession>
<dbReference type="SUPFAM" id="SSF52540">
    <property type="entry name" value="P-loop containing nucleoside triphosphate hydrolases"/>
    <property type="match status" value="1"/>
</dbReference>
<feature type="binding site" evidence="9">
    <location>
        <position position="289"/>
    </location>
    <ligand>
        <name>DNA</name>
        <dbReference type="ChEBI" id="CHEBI:16991"/>
    </ligand>
</feature>
<dbReference type="GO" id="GO:0006310">
    <property type="term" value="P:DNA recombination"/>
    <property type="evidence" value="ECO:0007669"/>
    <property type="project" value="UniProtKB-UniRule"/>
</dbReference>
<feature type="binding site" evidence="9">
    <location>
        <position position="49"/>
    </location>
    <ligand>
        <name>ATP</name>
        <dbReference type="ChEBI" id="CHEBI:30616"/>
    </ligand>
</feature>
<dbReference type="Gene3D" id="1.10.10.10">
    <property type="entry name" value="Winged helix-like DNA-binding domain superfamily/Winged helix DNA-binding domain"/>
    <property type="match status" value="1"/>
</dbReference>
<keyword evidence="4 9" id="KW-0378">Hydrolase</keyword>
<dbReference type="GO" id="GO:0016787">
    <property type="term" value="F:hydrolase activity"/>
    <property type="evidence" value="ECO:0007669"/>
    <property type="project" value="UniProtKB-KW"/>
</dbReference>
<dbReference type="Proteomes" id="UP000008907">
    <property type="component" value="Chromosome"/>
</dbReference>
<dbReference type="RefSeq" id="WP_014035184.1">
    <property type="nucleotide sequence ID" value="NC_015946.1"/>
</dbReference>
<evidence type="ECO:0000256" key="2">
    <source>
        <dbReference type="ARBA" id="ARBA00022741"/>
    </source>
</evidence>
<dbReference type="NCBIfam" id="TIGR00635">
    <property type="entry name" value="ruvB"/>
    <property type="match status" value="1"/>
</dbReference>
<evidence type="ECO:0000256" key="9">
    <source>
        <dbReference type="HAMAP-Rule" id="MF_00016"/>
    </source>
</evidence>
<keyword evidence="11" id="KW-0347">Helicase</keyword>
<evidence type="ECO:0000256" key="6">
    <source>
        <dbReference type="ARBA" id="ARBA00023125"/>
    </source>
</evidence>
<dbReference type="InterPro" id="IPR004605">
    <property type="entry name" value="DNA_helicase_Holl-junc_RuvB"/>
</dbReference>
<feature type="binding site" evidence="9">
    <location>
        <position position="200"/>
    </location>
    <ligand>
        <name>ATP</name>
        <dbReference type="ChEBI" id="CHEBI:30616"/>
    </ligand>
</feature>
<feature type="binding site" evidence="9">
    <location>
        <position position="44"/>
    </location>
    <ligand>
        <name>ATP</name>
        <dbReference type="ChEBI" id="CHEBI:30616"/>
    </ligand>
</feature>
<feature type="binding site" evidence="9">
    <location>
        <position position="47"/>
    </location>
    <ligand>
        <name>ATP</name>
        <dbReference type="ChEBI" id="CHEBI:30616"/>
    </ligand>
</feature>
<name>A0A7U3ZST7_MYCPK</name>
<feature type="binding site" evidence="9">
    <location>
        <position position="3"/>
    </location>
    <ligand>
        <name>ATP</name>
        <dbReference type="ChEBI" id="CHEBI:30616"/>
    </ligand>
</feature>
<evidence type="ECO:0000256" key="3">
    <source>
        <dbReference type="ARBA" id="ARBA00022763"/>
    </source>
</evidence>
<dbReference type="InterPro" id="IPR027417">
    <property type="entry name" value="P-loop_NTPase"/>
</dbReference>
<comment type="subunit">
    <text evidence="9">Homohexamer. Forms an RuvA(8)-RuvB(12)-Holliday junction (HJ) complex. HJ DNA is sandwiched between 2 RuvA tetramers; dsDNA enters through RuvA and exits via RuvB. An RuvB hexamer assembles on each DNA strand where it exits the tetramer. Each RuvB hexamer is contacted by two RuvA subunits (via domain III) on 2 adjacent RuvB subunits; this complex drives branch migration. In the full resolvosome a probable DNA-RuvA(4)-RuvB(12)-RuvC(2) complex forms which resolves the HJ.</text>
</comment>
<comment type="catalytic activity">
    <reaction evidence="9">
        <text>ATP + H2O = ADP + phosphate + H(+)</text>
        <dbReference type="Rhea" id="RHEA:13065"/>
        <dbReference type="ChEBI" id="CHEBI:15377"/>
        <dbReference type="ChEBI" id="CHEBI:15378"/>
        <dbReference type="ChEBI" id="CHEBI:30616"/>
        <dbReference type="ChEBI" id="CHEBI:43474"/>
        <dbReference type="ChEBI" id="CHEBI:456216"/>
    </reaction>
</comment>
<reference evidence="11 12" key="1">
    <citation type="journal article" date="2011" name="J. Bacteriol.">
        <title>Genome Sequence of Mycoplasma putrefaciens Type Strain KS1.</title>
        <authorList>
            <person name="Calcutt M.J."/>
            <person name="Foecking M.F."/>
        </authorList>
    </citation>
    <scope>NUCLEOTIDE SEQUENCE [LARGE SCALE GENOMIC DNA]</scope>
    <source>
        <strain evidence="12">ATCC 15718 / NCTC 10155 / C30 KS-1 / KS-1</strain>
    </source>
</reference>
<dbReference type="EC" id="3.6.4.-" evidence="9"/>
<feature type="binding site" evidence="9">
    <location>
        <position position="48"/>
    </location>
    <ligand>
        <name>Mg(2+)</name>
        <dbReference type="ChEBI" id="CHEBI:18420"/>
    </ligand>
</feature>
<feature type="binding site" evidence="9">
    <location>
        <position position="163"/>
    </location>
    <ligand>
        <name>ATP</name>
        <dbReference type="ChEBI" id="CHEBI:30616"/>
    </ligand>
</feature>
<evidence type="ECO:0000256" key="4">
    <source>
        <dbReference type="ARBA" id="ARBA00022801"/>
    </source>
</evidence>
<comment type="subcellular location">
    <subcellularLocation>
        <location evidence="9">Cytoplasm</location>
    </subcellularLocation>
</comment>
<dbReference type="InterPro" id="IPR036390">
    <property type="entry name" value="WH_DNA-bd_sf"/>
</dbReference>
<comment type="caution">
    <text evidence="9">Lacks conserved residue(s) required for the propagation of feature annotation.</text>
</comment>
<keyword evidence="8 9" id="KW-0234">DNA repair</keyword>
<keyword evidence="7 9" id="KW-0233">DNA recombination</keyword>
<keyword evidence="2 9" id="KW-0547">Nucleotide-binding</keyword>
<dbReference type="GO" id="GO:0009378">
    <property type="term" value="F:four-way junction helicase activity"/>
    <property type="evidence" value="ECO:0007669"/>
    <property type="project" value="InterPro"/>
</dbReference>
<dbReference type="Gene3D" id="3.40.50.300">
    <property type="entry name" value="P-loop containing nucleotide triphosphate hydrolases"/>
    <property type="match status" value="1"/>
</dbReference>
<keyword evidence="5 9" id="KW-0067">ATP-binding</keyword>
<comment type="domain">
    <text evidence="9">Has 3 domains, the large (RuvB-L) and small ATPase (RuvB-S) domains and the C-terminal head (RuvB-H) domain. The head domain binds DNA, while the ATPase domains jointly bind ATP, ADP or are empty depending on the state of the subunit in the translocation cycle. During a single DNA translocation step the structure of each domain remains the same, but their relative positions change.</text>
</comment>
<dbReference type="NCBIfam" id="NF000868">
    <property type="entry name" value="PRK00080.1"/>
    <property type="match status" value="1"/>
</dbReference>
<sequence>MFRPETWDEYIGQDHIISNLKIFLASAKKQNKVVDHIFLYGPSGYGKTSLAFLLSKQLKTQIRILNGPSLQKSSDIISVLTSIKEKDIIFIDEIHAVNKEILEIIYPALEENKLNIIIGKDYNSKVVNIELPKFTMIVATTEINKIPSPLLNRFPISFTLEEYDLKDMSKIVELYCKKLNLKLEECLYSYIANHCRQTPRIAINLIKRINDHIVVDNPKTIDINYIDNVFNKLGIFKLGLTVTEIKYLKIISKNKVMGLENISHLLNTTPMIISNNIEPFLIRQNLIIRTFKGREITLKGYEYIKDVECF</sequence>
<dbReference type="GO" id="GO:0000400">
    <property type="term" value="F:four-way junction DNA binding"/>
    <property type="evidence" value="ECO:0007669"/>
    <property type="project" value="UniProtKB-UniRule"/>
</dbReference>
<dbReference type="InterPro" id="IPR041445">
    <property type="entry name" value="AAA_lid_4"/>
</dbReference>
<keyword evidence="3 9" id="KW-0227">DNA damage</keyword>
<evidence type="ECO:0000256" key="8">
    <source>
        <dbReference type="ARBA" id="ARBA00023204"/>
    </source>
</evidence>
<feature type="region of interest" description="Small ATPAse domain (RuvB-S)" evidence="9">
    <location>
        <begin position="164"/>
        <end position="234"/>
    </location>
</feature>
<dbReference type="InterPro" id="IPR003593">
    <property type="entry name" value="AAA+_ATPase"/>
</dbReference>
<dbReference type="GO" id="GO:0005524">
    <property type="term" value="F:ATP binding"/>
    <property type="evidence" value="ECO:0007669"/>
    <property type="project" value="UniProtKB-UniRule"/>
</dbReference>
<dbReference type="GO" id="GO:0005737">
    <property type="term" value="C:cytoplasm"/>
    <property type="evidence" value="ECO:0007669"/>
    <property type="project" value="UniProtKB-SubCell"/>
</dbReference>
<dbReference type="EMBL" id="CP003021">
    <property type="protein sequence ID" value="AEM68828.1"/>
    <property type="molecule type" value="Genomic_DNA"/>
</dbReference>
<comment type="function">
    <text evidence="9">The RuvA-RuvB-RuvC complex processes Holliday junction (HJ) DNA during genetic recombination and DNA repair, while the RuvA-RuvB complex plays an important role in the rescue of blocked DNA replication forks via replication fork reversal (RFR). RuvA specifically binds to HJ cruciform DNA, conferring on it an open structure. The RuvB hexamer acts as an ATP-dependent pump, pulling dsDNA into and through the RuvAB complex. RuvB forms 2 homohexamers on either side of HJ DNA bound by 1 or 2 RuvA tetramers; 4 subunits per hexamer contact DNA at a time. Coordinated motions by a converter formed by DNA-disengaged RuvB subunits stimulates ATP hydrolysis and nucleotide exchange. Immobilization of the converter enables RuvB to convert the ATP-contained energy into a lever motion, pulling 2 nucleotides of DNA out of the RuvA tetramer per ATP hydrolyzed, thus driving DNA branch migration. The RuvB motors rotate together with the DNA substrate, which together with the progressing nucleotide cycle form the mechanistic basis for DNA recombination by continuous HJ branch migration. Branch migration allows RuvC to scan DNA until it finds its consensus sequence, where it cleaves and resolves cruciform DNA.</text>
</comment>
<dbReference type="KEGG" id="mpf:MPUT_0456"/>
<evidence type="ECO:0000256" key="5">
    <source>
        <dbReference type="ARBA" id="ARBA00022840"/>
    </source>
</evidence>
<dbReference type="PANTHER" id="PTHR42848">
    <property type="match status" value="1"/>
</dbReference>
<dbReference type="Pfam" id="PF05491">
    <property type="entry name" value="WHD_RuvB"/>
    <property type="match status" value="1"/>
</dbReference>
<protein>
    <recommendedName>
        <fullName evidence="9">Holliday junction branch migration complex subunit RuvB</fullName>
        <ecNumber evidence="9">3.6.4.-</ecNumber>
    </recommendedName>
</protein>
<feature type="region of interest" description="Head domain (RuvB-H)" evidence="9">
    <location>
        <begin position="237"/>
        <end position="310"/>
    </location>
</feature>
<evidence type="ECO:0000313" key="12">
    <source>
        <dbReference type="Proteomes" id="UP000008907"/>
    </source>
</evidence>
<evidence type="ECO:0000259" key="10">
    <source>
        <dbReference type="SMART" id="SM00382"/>
    </source>
</evidence>
<feature type="binding site" evidence="9">
    <location>
        <position position="153"/>
    </location>
    <ligand>
        <name>ATP</name>
        <dbReference type="ChEBI" id="CHEBI:30616"/>
    </ligand>
</feature>
<dbReference type="InterPro" id="IPR036388">
    <property type="entry name" value="WH-like_DNA-bd_sf"/>
</dbReference>
<dbReference type="SUPFAM" id="SSF46785">
    <property type="entry name" value="Winged helix' DNA-binding domain"/>
    <property type="match status" value="1"/>
</dbReference>
<dbReference type="AlphaFoldDB" id="A0A7U3ZST7"/>
<keyword evidence="6 9" id="KW-0238">DNA-binding</keyword>
<dbReference type="SMART" id="SM00382">
    <property type="entry name" value="AAA"/>
    <property type="match status" value="1"/>
</dbReference>
<gene>
    <name evidence="9 11" type="primary">ruvB</name>
    <name evidence="11" type="ordered locus">MPUT_0456</name>
</gene>
<comment type="similarity">
    <text evidence="9">Belongs to the RuvB family.</text>
</comment>
<dbReference type="Pfam" id="PF05496">
    <property type="entry name" value="RuvB_N"/>
    <property type="match status" value="1"/>
</dbReference>
<dbReference type="GO" id="GO:0048476">
    <property type="term" value="C:Holliday junction resolvase complex"/>
    <property type="evidence" value="ECO:0007669"/>
    <property type="project" value="UniProtKB-UniRule"/>
</dbReference>
<dbReference type="InterPro" id="IPR008824">
    <property type="entry name" value="RuvB-like_N"/>
</dbReference>
<organism evidence="11 12">
    <name type="scientific">Mycoplasma putrefaciens (strain ATCC 15718 / NCTC 10155 / C30 KS-1 / KS-1)</name>
    <dbReference type="NCBI Taxonomy" id="743965"/>
    <lineage>
        <taxon>Bacteria</taxon>
        <taxon>Bacillati</taxon>
        <taxon>Mycoplasmatota</taxon>
        <taxon>Mollicutes</taxon>
        <taxon>Mycoplasmataceae</taxon>
        <taxon>Mycoplasma</taxon>
    </lineage>
</organism>
<dbReference type="Pfam" id="PF17864">
    <property type="entry name" value="AAA_lid_4"/>
    <property type="match status" value="1"/>
</dbReference>
<dbReference type="Gene3D" id="1.10.8.60">
    <property type="match status" value="1"/>
</dbReference>